<reference evidence="2 3" key="1">
    <citation type="submission" date="2024-10" db="EMBL/GenBank/DDBJ databases">
        <authorList>
            <person name="Kim D."/>
        </authorList>
    </citation>
    <scope>NUCLEOTIDE SEQUENCE [LARGE SCALE GENOMIC DNA]</scope>
    <source>
        <strain evidence="2">BH-2024</strain>
    </source>
</reference>
<protein>
    <submittedName>
        <fullName evidence="2">Uncharacterized protein</fullName>
    </submittedName>
</protein>
<name>A0ABD2LV17_9BILA</name>
<proteinExistence type="predicted"/>
<gene>
    <name evidence="2" type="ORF">niasHT_003870</name>
</gene>
<evidence type="ECO:0000256" key="1">
    <source>
        <dbReference type="SAM" id="MobiDB-lite"/>
    </source>
</evidence>
<evidence type="ECO:0000313" key="3">
    <source>
        <dbReference type="Proteomes" id="UP001620626"/>
    </source>
</evidence>
<feature type="compositionally biased region" description="Basic and acidic residues" evidence="1">
    <location>
        <begin position="76"/>
        <end position="107"/>
    </location>
</feature>
<dbReference type="AlphaFoldDB" id="A0ABD2LV17"/>
<sequence>MNGRDQRTILRGTQAEVPAPLDRTSNPIIPIPCRFLRTVRFMAKAATGAREHEEEGQEGKWSRVGQFEGKGRRERKGKEQWGGRERKMRDKRGKEGGKGNEREGEQR</sequence>
<feature type="region of interest" description="Disordered" evidence="1">
    <location>
        <begin position="1"/>
        <end position="28"/>
    </location>
</feature>
<comment type="caution">
    <text evidence="2">The sequence shown here is derived from an EMBL/GenBank/DDBJ whole genome shotgun (WGS) entry which is preliminary data.</text>
</comment>
<evidence type="ECO:0000313" key="2">
    <source>
        <dbReference type="EMBL" id="KAL3119087.1"/>
    </source>
</evidence>
<accession>A0ABD2LV17</accession>
<dbReference type="EMBL" id="JBICBT010000258">
    <property type="protein sequence ID" value="KAL3119087.1"/>
    <property type="molecule type" value="Genomic_DNA"/>
</dbReference>
<organism evidence="2 3">
    <name type="scientific">Heterodera trifolii</name>
    <dbReference type="NCBI Taxonomy" id="157864"/>
    <lineage>
        <taxon>Eukaryota</taxon>
        <taxon>Metazoa</taxon>
        <taxon>Ecdysozoa</taxon>
        <taxon>Nematoda</taxon>
        <taxon>Chromadorea</taxon>
        <taxon>Rhabditida</taxon>
        <taxon>Tylenchina</taxon>
        <taxon>Tylenchomorpha</taxon>
        <taxon>Tylenchoidea</taxon>
        <taxon>Heteroderidae</taxon>
        <taxon>Heteroderinae</taxon>
        <taxon>Heterodera</taxon>
    </lineage>
</organism>
<feature type="region of interest" description="Disordered" evidence="1">
    <location>
        <begin position="46"/>
        <end position="107"/>
    </location>
</feature>
<keyword evidence="3" id="KW-1185">Reference proteome</keyword>
<dbReference type="Proteomes" id="UP001620626">
    <property type="component" value="Unassembled WGS sequence"/>
</dbReference>
<feature type="compositionally biased region" description="Basic and acidic residues" evidence="1">
    <location>
        <begin position="49"/>
        <end position="61"/>
    </location>
</feature>